<accession>A0A9D2GRZ3</accession>
<evidence type="ECO:0000256" key="1">
    <source>
        <dbReference type="SAM" id="SignalP"/>
    </source>
</evidence>
<evidence type="ECO:0008006" key="4">
    <source>
        <dbReference type="Google" id="ProtNLM"/>
    </source>
</evidence>
<dbReference type="Proteomes" id="UP000824115">
    <property type="component" value="Unassembled WGS sequence"/>
</dbReference>
<keyword evidence="1" id="KW-0732">Signal</keyword>
<feature type="signal peptide" evidence="1">
    <location>
        <begin position="1"/>
        <end position="24"/>
    </location>
</feature>
<sequence>MKKITSILLLAGICLTLLCSCRQDEPVTLASEIKLNETELEISSDGGNGAITYSILNPVDGVMMEASSEAGWLGNFDTGKDNVVTFKVEPNADTSSREAVILLEYASGKATAEVTLTQLGRVGDQGGNLPPFEITVTDIGIETATANFIPRDKEMPYAYMSFTKDEYEALGSDGKVYEETVAIFWEQATSMGLSIDDYMSKYILAVGDRCQGMSGLRPGAAYYVCAVGMDETANQTSDLVKTEFATDTVEYNGAEFTISHRQEGSAVIVEVVPSSDEIYYYWDALRKSDVDNPAIPLDESLEEYFYEQIEWSYTLGIPREETMRDLLSQGVSLHEFKNLNASEDYVIAAMSVTLEGYVNSAMTMYEFSTPGIESSDNELTLTLSNVTVNSVDISVTTTNDDSYALTVLPVSDYPDLTPGQILEEIEGSPALASCVYSGDKDAPMLGLAASTEYYALLFGYEQGCVTTDLVYETFVTLEDGNPENLAFEFEFSEITSNSLLARIIPNPDNGRYFFYICESWYDEELVSDYVEYMAMTYISMNMATGMEDFLLQTSRYGTVENTFDELLGGTEYKVFTFGVYPDGTKATDIIFSQPVNTLPREVSDVTINLICDKYFDGDELVELYPQYSGAKGQAAIPVRVETTGDVVEHYYHVFVGDVSNPDKDSDDALINVLTTQGGLTSDEAMFYGDFGSTYTVVGVAKGRDGKYGNVYRKAITFDKAGCSPIEEFEPVEINAPKFKASIKKPAFTVPESLQPVCLEKFL</sequence>
<dbReference type="AlphaFoldDB" id="A0A9D2GRZ3"/>
<proteinExistence type="predicted"/>
<comment type="caution">
    <text evidence="2">The sequence shown here is derived from an EMBL/GenBank/DDBJ whole genome shotgun (WGS) entry which is preliminary data.</text>
</comment>
<feature type="chain" id="PRO_5039050991" description="BACON domain-containing protein" evidence="1">
    <location>
        <begin position="25"/>
        <end position="762"/>
    </location>
</feature>
<dbReference type="InterPro" id="IPR013783">
    <property type="entry name" value="Ig-like_fold"/>
</dbReference>
<evidence type="ECO:0000313" key="3">
    <source>
        <dbReference type="Proteomes" id="UP000824115"/>
    </source>
</evidence>
<evidence type="ECO:0000313" key="2">
    <source>
        <dbReference type="EMBL" id="HIZ86155.1"/>
    </source>
</evidence>
<name>A0A9D2GRZ3_9BACT</name>
<reference evidence="2" key="2">
    <citation type="submission" date="2021-04" db="EMBL/GenBank/DDBJ databases">
        <authorList>
            <person name="Gilroy R."/>
        </authorList>
    </citation>
    <scope>NUCLEOTIDE SEQUENCE</scope>
    <source>
        <strain evidence="2">Gambia16-554</strain>
    </source>
</reference>
<dbReference type="EMBL" id="DXAW01000114">
    <property type="protein sequence ID" value="HIZ86155.1"/>
    <property type="molecule type" value="Genomic_DNA"/>
</dbReference>
<dbReference type="PROSITE" id="PS51257">
    <property type="entry name" value="PROKAR_LIPOPROTEIN"/>
    <property type="match status" value="1"/>
</dbReference>
<protein>
    <recommendedName>
        <fullName evidence="4">BACON domain-containing protein</fullName>
    </recommendedName>
</protein>
<organism evidence="2 3">
    <name type="scientific">Candidatus Coprenecus stercoravium</name>
    <dbReference type="NCBI Taxonomy" id="2840735"/>
    <lineage>
        <taxon>Bacteria</taxon>
        <taxon>Pseudomonadati</taxon>
        <taxon>Bacteroidota</taxon>
        <taxon>Bacteroidia</taxon>
        <taxon>Bacteroidales</taxon>
        <taxon>Rikenellaceae</taxon>
        <taxon>Rikenellaceae incertae sedis</taxon>
        <taxon>Candidatus Coprenecus</taxon>
    </lineage>
</organism>
<gene>
    <name evidence="2" type="ORF">IAC04_06665</name>
</gene>
<reference evidence="2" key="1">
    <citation type="journal article" date="2021" name="PeerJ">
        <title>Extensive microbial diversity within the chicken gut microbiome revealed by metagenomics and culture.</title>
        <authorList>
            <person name="Gilroy R."/>
            <person name="Ravi A."/>
            <person name="Getino M."/>
            <person name="Pursley I."/>
            <person name="Horton D.L."/>
            <person name="Alikhan N.F."/>
            <person name="Baker D."/>
            <person name="Gharbi K."/>
            <person name="Hall N."/>
            <person name="Watson M."/>
            <person name="Adriaenssens E.M."/>
            <person name="Foster-Nyarko E."/>
            <person name="Jarju S."/>
            <person name="Secka A."/>
            <person name="Antonio M."/>
            <person name="Oren A."/>
            <person name="Chaudhuri R.R."/>
            <person name="La Ragione R."/>
            <person name="Hildebrand F."/>
            <person name="Pallen M.J."/>
        </authorList>
    </citation>
    <scope>NUCLEOTIDE SEQUENCE</scope>
    <source>
        <strain evidence="2">Gambia16-554</strain>
    </source>
</reference>
<dbReference type="Gene3D" id="2.60.40.10">
    <property type="entry name" value="Immunoglobulins"/>
    <property type="match status" value="1"/>
</dbReference>